<dbReference type="OrthoDB" id="10267127at2759"/>
<comment type="caution">
    <text evidence="1">The sequence shown here is derived from an EMBL/GenBank/DDBJ whole genome shotgun (WGS) entry which is preliminary data.</text>
</comment>
<accession>A0A8H7RLD9</accession>
<keyword evidence="2" id="KW-1185">Reference proteome</keyword>
<evidence type="ECO:0000313" key="2">
    <source>
        <dbReference type="Proteomes" id="UP000603453"/>
    </source>
</evidence>
<dbReference type="Pfam" id="PF08757">
    <property type="entry name" value="CotH"/>
    <property type="match status" value="1"/>
</dbReference>
<dbReference type="Proteomes" id="UP000603453">
    <property type="component" value="Unassembled WGS sequence"/>
</dbReference>
<reference evidence="1" key="1">
    <citation type="submission" date="2020-12" db="EMBL/GenBank/DDBJ databases">
        <title>Metabolic potential, ecology and presence of endohyphal bacteria is reflected in genomic diversity of Mucoromycotina.</title>
        <authorList>
            <person name="Muszewska A."/>
            <person name="Okrasinska A."/>
            <person name="Steczkiewicz K."/>
            <person name="Drgas O."/>
            <person name="Orlowska M."/>
            <person name="Perlinska-Lenart U."/>
            <person name="Aleksandrzak-Piekarczyk T."/>
            <person name="Szatraj K."/>
            <person name="Zielenkiewicz U."/>
            <person name="Pilsyk S."/>
            <person name="Malc E."/>
            <person name="Mieczkowski P."/>
            <person name="Kruszewska J.S."/>
            <person name="Biernat P."/>
            <person name="Pawlowska J."/>
        </authorList>
    </citation>
    <scope>NUCLEOTIDE SEQUENCE</scope>
    <source>
        <strain evidence="1">WA0000017839</strain>
    </source>
</reference>
<dbReference type="InterPro" id="IPR014867">
    <property type="entry name" value="Spore_coat_CotH_CotH2/3/7"/>
</dbReference>
<organism evidence="1 2">
    <name type="scientific">Mucor saturninus</name>
    <dbReference type="NCBI Taxonomy" id="64648"/>
    <lineage>
        <taxon>Eukaryota</taxon>
        <taxon>Fungi</taxon>
        <taxon>Fungi incertae sedis</taxon>
        <taxon>Mucoromycota</taxon>
        <taxon>Mucoromycotina</taxon>
        <taxon>Mucoromycetes</taxon>
        <taxon>Mucorales</taxon>
        <taxon>Mucorineae</taxon>
        <taxon>Mucoraceae</taxon>
        <taxon>Mucor</taxon>
    </lineage>
</organism>
<dbReference type="EMBL" id="JAEPRD010000005">
    <property type="protein sequence ID" value="KAG2212688.1"/>
    <property type="molecule type" value="Genomic_DNA"/>
</dbReference>
<feature type="non-terminal residue" evidence="1">
    <location>
        <position position="1"/>
    </location>
</feature>
<dbReference type="AlphaFoldDB" id="A0A8H7RLD9"/>
<evidence type="ECO:0008006" key="3">
    <source>
        <dbReference type="Google" id="ProtNLM"/>
    </source>
</evidence>
<name>A0A8H7RLD9_9FUNG</name>
<sequence>NHLKLFILTPNKAVCIVLVVFTAAIHATDITYKVISLVPNGETVAVIVNNHIYPLRNANSNSSLLHFGEAPAPDNGDYKYVIIENENNQIVESENFTRTISDGTTSTPNDYYGRSWNYFDLPEMPDILPSLPIIHRIQSKLHIHNEIPTIHFYGDQSLVDMIHQNQKADIDIHLNMTYISPNDVVHFPNVTVALSGHSTRGLSKVSYSFKTPTDDYLYGYRQIKLRSMSMDSSYMRDYMSYGVAKAIGQPSSEYSYARLYINDRAIGLFGVAEAFKAPWIRNEFANGDANFEHGALYTADIFGGKELFGALEDGDGRPKGPPDGEMQPLDSPAELSYLGSNVSFYSAGQYDVKEDPSSGFPNYTRIMEVSKFISEQPTIPLENDSTVSLWEKEIDVVSFLRGLALEIILSDTDGYLTMGNNYILYNDLVHQRLVFSGQDFDLTMGTMFYNASKMLSGNYSDYPGFYKRPVPPALMAVPHFKQEFENLLINITTELVNNKVLGNVIRGVYNMIEQDVAWDQSLPRVASDILPGAIENINSSLSNDAEQMFRGVSFQTAVFGPSVSNYTMSLLDWLSIRSNNILAFFNQPLIE</sequence>
<dbReference type="PANTHER" id="PTHR40050">
    <property type="entry name" value="INNER SPORE COAT PROTEIN H"/>
    <property type="match status" value="1"/>
</dbReference>
<proteinExistence type="predicted"/>
<protein>
    <recommendedName>
        <fullName evidence="3">Coth-domain-containing protein</fullName>
    </recommendedName>
</protein>
<evidence type="ECO:0000313" key="1">
    <source>
        <dbReference type="EMBL" id="KAG2212688.1"/>
    </source>
</evidence>
<dbReference type="PANTHER" id="PTHR40050:SF1">
    <property type="entry name" value="INNER SPORE COAT PROTEIN H"/>
    <property type="match status" value="1"/>
</dbReference>
<gene>
    <name evidence="1" type="ORF">INT47_000665</name>
</gene>